<dbReference type="EMBL" id="AM114193">
    <property type="protein sequence ID" value="CAJ35838.1"/>
    <property type="molecule type" value="Genomic_DNA"/>
</dbReference>
<reference evidence="2 3" key="1">
    <citation type="journal article" date="2006" name="Science">
        <title>Genome of rice cluster I archaea -- the key methane producers in the rice rhizosphere.</title>
        <authorList>
            <person name="Erkel C."/>
            <person name="Kube M."/>
            <person name="Reinhardt R."/>
            <person name="Liesack W."/>
        </authorList>
    </citation>
    <scope>NUCLEOTIDE SEQUENCE [LARGE SCALE GENOMIC DNA]</scope>
    <source>
        <strain evidence="3">DSM 22066 / NBRC 105507 / MRE50</strain>
    </source>
</reference>
<gene>
    <name evidence="2" type="ORF">RCIX399</name>
</gene>
<keyword evidence="1" id="KW-0472">Membrane</keyword>
<organism evidence="2 3">
    <name type="scientific">Methanocella arvoryzae (strain DSM 22066 / NBRC 105507 / MRE50)</name>
    <dbReference type="NCBI Taxonomy" id="351160"/>
    <lineage>
        <taxon>Archaea</taxon>
        <taxon>Methanobacteriati</taxon>
        <taxon>Methanobacteriota</taxon>
        <taxon>Stenosarchaea group</taxon>
        <taxon>Methanomicrobia</taxon>
        <taxon>Methanocellales</taxon>
        <taxon>Methanocellaceae</taxon>
        <taxon>Methanocella</taxon>
    </lineage>
</organism>
<dbReference type="RefSeq" id="WP_012036664.1">
    <property type="nucleotide sequence ID" value="NC_009464.1"/>
</dbReference>
<dbReference type="AlphaFoldDB" id="Q0W705"/>
<evidence type="ECO:0000256" key="1">
    <source>
        <dbReference type="SAM" id="Phobius"/>
    </source>
</evidence>
<proteinExistence type="predicted"/>
<dbReference type="Proteomes" id="UP000000663">
    <property type="component" value="Chromosome"/>
</dbReference>
<keyword evidence="1" id="KW-1133">Transmembrane helix</keyword>
<feature type="transmembrane region" description="Helical" evidence="1">
    <location>
        <begin position="20"/>
        <end position="40"/>
    </location>
</feature>
<keyword evidence="1" id="KW-0812">Transmembrane</keyword>
<dbReference type="KEGG" id="rci:RCIX399"/>
<evidence type="ECO:0000313" key="3">
    <source>
        <dbReference type="Proteomes" id="UP000000663"/>
    </source>
</evidence>
<feature type="transmembrane region" description="Helical" evidence="1">
    <location>
        <begin position="52"/>
        <end position="73"/>
    </location>
</feature>
<name>Q0W705_METAR</name>
<evidence type="ECO:0000313" key="2">
    <source>
        <dbReference type="EMBL" id="CAJ35838.1"/>
    </source>
</evidence>
<accession>Q0W705</accession>
<dbReference type="STRING" id="351160.RCIX399"/>
<keyword evidence="3" id="KW-1185">Reference proteome</keyword>
<protein>
    <submittedName>
        <fullName evidence="2">Uncharacterized protein</fullName>
    </submittedName>
</protein>
<dbReference type="GeneID" id="5145219"/>
<sequence>MSALTDIALTDIAGIPLMAWLGLATLIMMIATATYGYLLFKGKIKGSIFFHRNLAIVTISIALAHTILAASLFM</sequence>
<dbReference type="eggNOG" id="arCOG12591">
    <property type="taxonomic scope" value="Archaea"/>
</dbReference>